<dbReference type="Proteomes" id="UP000620327">
    <property type="component" value="Unassembled WGS sequence"/>
</dbReference>
<dbReference type="EMBL" id="JACOQI010000032">
    <property type="protein sequence ID" value="MBC5772115.1"/>
    <property type="molecule type" value="Genomic_DNA"/>
</dbReference>
<dbReference type="RefSeq" id="WP_187016260.1">
    <property type="nucleotide sequence ID" value="NZ_JACOQI010000032.1"/>
</dbReference>
<organism evidence="2 3">
    <name type="scientific">Dysosmobacter segnis</name>
    <dbReference type="NCBI Taxonomy" id="2763042"/>
    <lineage>
        <taxon>Bacteria</taxon>
        <taxon>Bacillati</taxon>
        <taxon>Bacillota</taxon>
        <taxon>Clostridia</taxon>
        <taxon>Eubacteriales</taxon>
        <taxon>Oscillospiraceae</taxon>
        <taxon>Dysosmobacter</taxon>
    </lineage>
</organism>
<protein>
    <submittedName>
        <fullName evidence="2">Uncharacterized protein</fullName>
    </submittedName>
</protein>
<comment type="caution">
    <text evidence="2">The sequence shown here is derived from an EMBL/GenBank/DDBJ whole genome shotgun (WGS) entry which is preliminary data.</text>
</comment>
<keyword evidence="3" id="KW-1185">Reference proteome</keyword>
<dbReference type="AlphaFoldDB" id="A0A923S8U6"/>
<evidence type="ECO:0000313" key="3">
    <source>
        <dbReference type="Proteomes" id="UP000620327"/>
    </source>
</evidence>
<name>A0A923S8U6_9FIRM</name>
<proteinExistence type="predicted"/>
<evidence type="ECO:0000313" key="2">
    <source>
        <dbReference type="EMBL" id="MBC5772115.1"/>
    </source>
</evidence>
<reference evidence="2" key="1">
    <citation type="submission" date="2020-08" db="EMBL/GenBank/DDBJ databases">
        <title>Genome public.</title>
        <authorList>
            <person name="Liu C."/>
            <person name="Sun Q."/>
        </authorList>
    </citation>
    <scope>NUCLEOTIDE SEQUENCE</scope>
    <source>
        <strain evidence="2">BX15</strain>
    </source>
</reference>
<evidence type="ECO:0000256" key="1">
    <source>
        <dbReference type="SAM" id="MobiDB-lite"/>
    </source>
</evidence>
<gene>
    <name evidence="2" type="ORF">H8Z83_17660</name>
</gene>
<accession>A0A923S8U6</accession>
<sequence>MTPARAAFQQHLSRTEGSDTTHNTKTTKSMDHGDMEALGFQLRDYYEEVE</sequence>
<feature type="region of interest" description="Disordered" evidence="1">
    <location>
        <begin position="1"/>
        <end position="34"/>
    </location>
</feature>